<comment type="caution">
    <text evidence="1">The sequence shown here is derived from an EMBL/GenBank/DDBJ whole genome shotgun (WGS) entry which is preliminary data.</text>
</comment>
<sequence>MVANAVKQEACWSLDISFQNCFMSLMEIWVVYLRNISSVHSMYESDHISLDTLGMVSGGCTCTVTHLAYPRRG</sequence>
<organism evidence="1 2">
    <name type="scientific">Canavalia gladiata</name>
    <name type="common">Sword bean</name>
    <name type="synonym">Dolichos gladiatus</name>
    <dbReference type="NCBI Taxonomy" id="3824"/>
    <lineage>
        <taxon>Eukaryota</taxon>
        <taxon>Viridiplantae</taxon>
        <taxon>Streptophyta</taxon>
        <taxon>Embryophyta</taxon>
        <taxon>Tracheophyta</taxon>
        <taxon>Spermatophyta</taxon>
        <taxon>Magnoliopsida</taxon>
        <taxon>eudicotyledons</taxon>
        <taxon>Gunneridae</taxon>
        <taxon>Pentapetalae</taxon>
        <taxon>rosids</taxon>
        <taxon>fabids</taxon>
        <taxon>Fabales</taxon>
        <taxon>Fabaceae</taxon>
        <taxon>Papilionoideae</taxon>
        <taxon>50 kb inversion clade</taxon>
        <taxon>NPAAA clade</taxon>
        <taxon>indigoferoid/millettioid clade</taxon>
        <taxon>Phaseoleae</taxon>
        <taxon>Canavalia</taxon>
    </lineage>
</organism>
<accession>A0AAN9K0G4</accession>
<evidence type="ECO:0000313" key="1">
    <source>
        <dbReference type="EMBL" id="KAK7307663.1"/>
    </source>
</evidence>
<proteinExistence type="predicted"/>
<evidence type="ECO:0000313" key="2">
    <source>
        <dbReference type="Proteomes" id="UP001367508"/>
    </source>
</evidence>
<protein>
    <submittedName>
        <fullName evidence="1">Uncharacterized protein</fullName>
    </submittedName>
</protein>
<keyword evidence="2" id="KW-1185">Reference proteome</keyword>
<gene>
    <name evidence="1" type="ORF">VNO77_40915</name>
</gene>
<dbReference type="AlphaFoldDB" id="A0AAN9K0G4"/>
<dbReference type="EMBL" id="JAYMYQ010000010">
    <property type="protein sequence ID" value="KAK7307663.1"/>
    <property type="molecule type" value="Genomic_DNA"/>
</dbReference>
<name>A0AAN9K0G4_CANGL</name>
<dbReference type="Proteomes" id="UP001367508">
    <property type="component" value="Unassembled WGS sequence"/>
</dbReference>
<reference evidence="1 2" key="1">
    <citation type="submission" date="2024-01" db="EMBL/GenBank/DDBJ databases">
        <title>The genomes of 5 underutilized Papilionoideae crops provide insights into root nodulation and disease resistanc.</title>
        <authorList>
            <person name="Jiang F."/>
        </authorList>
    </citation>
    <scope>NUCLEOTIDE SEQUENCE [LARGE SCALE GENOMIC DNA]</scope>
    <source>
        <strain evidence="1">LVBAO_FW01</strain>
        <tissue evidence="1">Leaves</tissue>
    </source>
</reference>